<evidence type="ECO:0000313" key="2">
    <source>
        <dbReference type="EMBL" id="MBL1222958.1"/>
    </source>
</evidence>
<dbReference type="RefSeq" id="WP_202093758.1">
    <property type="nucleotide sequence ID" value="NZ_JAELVM010000003.1"/>
</dbReference>
<gene>
    <name evidence="2" type="ORF">JET18_19045</name>
</gene>
<reference evidence="2 3" key="1">
    <citation type="submission" date="2020-12" db="EMBL/GenBank/DDBJ databases">
        <title>Chryseobacterium endoalhailicus sp. nov., isolated from seed of leguminous plant.</title>
        <authorList>
            <person name="Zhang X."/>
        </authorList>
    </citation>
    <scope>NUCLEOTIDE SEQUENCE [LARGE SCALE GENOMIC DNA]</scope>
    <source>
        <strain evidence="2 3">L7</strain>
    </source>
</reference>
<accession>A0ABS1QM37</accession>
<evidence type="ECO:0000256" key="1">
    <source>
        <dbReference type="SAM" id="SignalP"/>
    </source>
</evidence>
<protein>
    <recommendedName>
        <fullName evidence="4">IgGFc-binding protein N-terminal domain-containing protein</fullName>
    </recommendedName>
</protein>
<dbReference type="EMBL" id="JAELVM010000003">
    <property type="protein sequence ID" value="MBL1222958.1"/>
    <property type="molecule type" value="Genomic_DNA"/>
</dbReference>
<organism evidence="2 3">
    <name type="scientific">Chryseobacterium endalhagicum</name>
    <dbReference type="NCBI Taxonomy" id="2797638"/>
    <lineage>
        <taxon>Bacteria</taxon>
        <taxon>Pseudomonadati</taxon>
        <taxon>Bacteroidota</taxon>
        <taxon>Flavobacteriia</taxon>
        <taxon>Flavobacteriales</taxon>
        <taxon>Weeksellaceae</taxon>
        <taxon>Chryseobacterium group</taxon>
        <taxon>Chryseobacterium</taxon>
    </lineage>
</organism>
<dbReference type="Proteomes" id="UP000661696">
    <property type="component" value="Unassembled WGS sequence"/>
</dbReference>
<sequence>MKKMIRLGILLISSISYSQVGIGTQYPNSTLAVNGSYAGSYKSVAVDADLTIADQFVNVVGASSGVTITLPDAVVADVVKNSFYGRVYHIKNTSSFDVTIKGKGTQLLQTGPVSIANTIIIKSGQSVMVVKNSNNGTTTPLWDIFQQTTVSNDNTIPVGAIKSFRAVVPINIFTANGGTRNIMTGRAVSNTTTTDRRSAYELSNVTDQAKFIVINGLRMDFLEATSSGNVSPKFCNVTSAPITYGVSSLSTNDRYMNGANTTIAGPGFYYSYKIDGDDTFGTDSIDLSEYVNTMITFPNGEWYNCTWHATRDTVNYYFYFTAQRLN</sequence>
<evidence type="ECO:0008006" key="4">
    <source>
        <dbReference type="Google" id="ProtNLM"/>
    </source>
</evidence>
<feature type="chain" id="PRO_5045834459" description="IgGFc-binding protein N-terminal domain-containing protein" evidence="1">
    <location>
        <begin position="19"/>
        <end position="326"/>
    </location>
</feature>
<keyword evidence="3" id="KW-1185">Reference proteome</keyword>
<comment type="caution">
    <text evidence="2">The sequence shown here is derived from an EMBL/GenBank/DDBJ whole genome shotgun (WGS) entry which is preliminary data.</text>
</comment>
<keyword evidence="1" id="KW-0732">Signal</keyword>
<feature type="signal peptide" evidence="1">
    <location>
        <begin position="1"/>
        <end position="18"/>
    </location>
</feature>
<evidence type="ECO:0000313" key="3">
    <source>
        <dbReference type="Proteomes" id="UP000661696"/>
    </source>
</evidence>
<proteinExistence type="predicted"/>
<name>A0ABS1QM37_9FLAO</name>